<dbReference type="AlphaFoldDB" id="A0A8X6LNU8"/>
<accession>A0A8X6LNU8</accession>
<gene>
    <name evidence="2" type="primary">GIP_81</name>
    <name evidence="2" type="ORF">TNCT_355701</name>
</gene>
<organism evidence="2 3">
    <name type="scientific">Trichonephila clavata</name>
    <name type="common">Joro spider</name>
    <name type="synonym">Nephila clavata</name>
    <dbReference type="NCBI Taxonomy" id="2740835"/>
    <lineage>
        <taxon>Eukaryota</taxon>
        <taxon>Metazoa</taxon>
        <taxon>Ecdysozoa</taxon>
        <taxon>Arthropoda</taxon>
        <taxon>Chelicerata</taxon>
        <taxon>Arachnida</taxon>
        <taxon>Araneae</taxon>
        <taxon>Araneomorphae</taxon>
        <taxon>Entelegynae</taxon>
        <taxon>Araneoidea</taxon>
        <taxon>Nephilidae</taxon>
        <taxon>Trichonephila</taxon>
    </lineage>
</organism>
<proteinExistence type="predicted"/>
<feature type="region of interest" description="Disordered" evidence="1">
    <location>
        <begin position="68"/>
        <end position="104"/>
    </location>
</feature>
<evidence type="ECO:0000256" key="1">
    <source>
        <dbReference type="SAM" id="MobiDB-lite"/>
    </source>
</evidence>
<evidence type="ECO:0000313" key="3">
    <source>
        <dbReference type="Proteomes" id="UP000887116"/>
    </source>
</evidence>
<keyword evidence="3" id="KW-1185">Reference proteome</keyword>
<dbReference type="Proteomes" id="UP000887116">
    <property type="component" value="Unassembled WGS sequence"/>
</dbReference>
<evidence type="ECO:0000313" key="2">
    <source>
        <dbReference type="EMBL" id="GFR14349.1"/>
    </source>
</evidence>
<dbReference type="Gene3D" id="3.30.890.10">
    <property type="entry name" value="Methyl-cpg-binding Protein 2, Chain A"/>
    <property type="match status" value="1"/>
</dbReference>
<protein>
    <submittedName>
        <fullName evidence="2">Copia protein</fullName>
    </submittedName>
</protein>
<comment type="caution">
    <text evidence="2">The sequence shown here is derived from an EMBL/GenBank/DDBJ whole genome shotgun (WGS) entry which is preliminary data.</text>
</comment>
<name>A0A8X6LNU8_TRICU</name>
<reference evidence="2" key="1">
    <citation type="submission" date="2020-07" db="EMBL/GenBank/DDBJ databases">
        <title>Multicomponent nature underlies the extraordinary mechanical properties of spider dragline silk.</title>
        <authorList>
            <person name="Kono N."/>
            <person name="Nakamura H."/>
            <person name="Mori M."/>
            <person name="Yoshida Y."/>
            <person name="Ohtoshi R."/>
            <person name="Malay A.D."/>
            <person name="Moran D.A.P."/>
            <person name="Tomita M."/>
            <person name="Numata K."/>
            <person name="Arakawa K."/>
        </authorList>
    </citation>
    <scope>NUCLEOTIDE SEQUENCE</scope>
</reference>
<sequence>MERTLGFLIQQLPHIFAVKNMRMTVAVGGVTCEIKGTGTVSMLFQSEEPIGSGAMLGFKRKSYNVISNSDTETEEETEHQSSPKISKPKSSEQEGASNNSNSSVNVIWERKAVPRKDKSRTDIYYYAKGSKDRLHCFKDIEEYCRKHNSEYDKSLFDFSGKNKYSGYVNMEESNLSD</sequence>
<dbReference type="EMBL" id="BMAO01036962">
    <property type="protein sequence ID" value="GFR14349.1"/>
    <property type="molecule type" value="Genomic_DNA"/>
</dbReference>